<keyword evidence="1" id="KW-1133">Transmembrane helix</keyword>
<gene>
    <name evidence="2" type="ORF">ACJDU8_14970</name>
</gene>
<evidence type="ECO:0000313" key="3">
    <source>
        <dbReference type="Proteomes" id="UP001623660"/>
    </source>
</evidence>
<reference evidence="2 3" key="1">
    <citation type="submission" date="2024-11" db="EMBL/GenBank/DDBJ databases">
        <authorList>
            <person name="Heng Y.C."/>
            <person name="Lim A.C.H."/>
            <person name="Lee J.K.Y."/>
            <person name="Kittelmann S."/>
        </authorList>
    </citation>
    <scope>NUCLEOTIDE SEQUENCE [LARGE SCALE GENOMIC DNA]</scope>
    <source>
        <strain evidence="2 3">WILCCON 0269</strain>
    </source>
</reference>
<dbReference type="Proteomes" id="UP001623660">
    <property type="component" value="Unassembled WGS sequence"/>
</dbReference>
<evidence type="ECO:0000313" key="2">
    <source>
        <dbReference type="EMBL" id="MFL0196850.1"/>
    </source>
</evidence>
<proteinExistence type="predicted"/>
<feature type="transmembrane region" description="Helical" evidence="1">
    <location>
        <begin position="154"/>
        <end position="174"/>
    </location>
</feature>
<organism evidence="2 3">
    <name type="scientific">Candidatus Clostridium eludens</name>
    <dbReference type="NCBI Taxonomy" id="3381663"/>
    <lineage>
        <taxon>Bacteria</taxon>
        <taxon>Bacillati</taxon>
        <taxon>Bacillota</taxon>
        <taxon>Clostridia</taxon>
        <taxon>Eubacteriales</taxon>
        <taxon>Clostridiaceae</taxon>
        <taxon>Clostridium</taxon>
    </lineage>
</organism>
<feature type="transmembrane region" description="Helical" evidence="1">
    <location>
        <begin position="371"/>
        <end position="388"/>
    </location>
</feature>
<dbReference type="RefSeq" id="WP_406792956.1">
    <property type="nucleotide sequence ID" value="NZ_JBJHZX010000022.1"/>
</dbReference>
<protein>
    <submittedName>
        <fullName evidence="2">HMA2 domain-containing protein</fullName>
    </submittedName>
</protein>
<dbReference type="EMBL" id="JBJHZX010000022">
    <property type="protein sequence ID" value="MFL0196850.1"/>
    <property type="molecule type" value="Genomic_DNA"/>
</dbReference>
<feature type="transmembrane region" description="Helical" evidence="1">
    <location>
        <begin position="394"/>
        <end position="412"/>
    </location>
</feature>
<keyword evidence="3" id="KW-1185">Reference proteome</keyword>
<evidence type="ECO:0000256" key="1">
    <source>
        <dbReference type="SAM" id="Phobius"/>
    </source>
</evidence>
<sequence>MINLNFGRIRIISSLPGRLRANVSNLFRNDKIAVNIKIILIKSKGVFSVKASKITGNVLINYDAAHISENEIIILLEKCLNIKQKLEITADVKDNSLYKIIFHTLNPVSLLKKRWPEEIYRSEYISSKKIMNISLITSSITLLFTNSISKAFSVLILGYPGILFAVALVSYYYASSKLRYNDIYLKNYHCFYLIGNINSLWIDSRLFLRESYKYNKSLSHLSRMDFEKLVILGQLENPISDRMQSIVENMRLLGINDISIIGNYRDAIIDYISHYLGINILDYEVLKDKANYNFNNKTKDKKALLVTSEFLEQFPRYLRYDLVICIYKNHTIMMDMSKGNINFECNCMDKLPLMIKLSYFCTEINIQTKNIALTLNIIGMLLSIMDYLNPLNSIVFYSFNTLISILTLKFRLKLYKLE</sequence>
<comment type="caution">
    <text evidence="2">The sequence shown here is derived from an EMBL/GenBank/DDBJ whole genome shotgun (WGS) entry which is preliminary data.</text>
</comment>
<name>A0ABW8SLM1_9CLOT</name>
<keyword evidence="1" id="KW-0472">Membrane</keyword>
<keyword evidence="1" id="KW-0812">Transmembrane</keyword>
<accession>A0ABW8SLM1</accession>
<dbReference type="Pfam" id="PF19991">
    <property type="entry name" value="HMA_2"/>
    <property type="match status" value="1"/>
</dbReference>